<dbReference type="KEGG" id="hazt:125178101"/>
<gene>
    <name evidence="3" type="primary">LOC125178101</name>
</gene>
<dbReference type="Pfam" id="PF05380">
    <property type="entry name" value="Peptidase_A17"/>
    <property type="match status" value="1"/>
</dbReference>
<dbReference type="RefSeq" id="XP_047737076.1">
    <property type="nucleotide sequence ID" value="XM_047881120.1"/>
</dbReference>
<dbReference type="OMA" id="EESACEM"/>
<accession>A0A979FKJ3</accession>
<keyword evidence="2" id="KW-1185">Reference proteome</keyword>
<dbReference type="SUPFAM" id="SSF56672">
    <property type="entry name" value="DNA/RNA polymerases"/>
    <property type="match status" value="1"/>
</dbReference>
<dbReference type="PANTHER" id="PTHR47331">
    <property type="entry name" value="PHD-TYPE DOMAIN-CONTAINING PROTEIN"/>
    <property type="match status" value="1"/>
</dbReference>
<evidence type="ECO:0000313" key="3">
    <source>
        <dbReference type="RefSeq" id="XP_047737076.1"/>
    </source>
</evidence>
<name>A0A979FKJ3_HYAAZ</name>
<feature type="region of interest" description="Disordered" evidence="1">
    <location>
        <begin position="385"/>
        <end position="406"/>
    </location>
</feature>
<dbReference type="Proteomes" id="UP000694843">
    <property type="component" value="Unplaced"/>
</dbReference>
<protein>
    <submittedName>
        <fullName evidence="3">Uncharacterized protein LOC125178101</fullName>
    </submittedName>
</protein>
<dbReference type="GeneID" id="125178101"/>
<dbReference type="InterPro" id="IPR043502">
    <property type="entry name" value="DNA/RNA_pol_sf"/>
</dbReference>
<sequence>MCDSERSEVGLTQLRRSRAVRKRQITMLLKMLDESPESAMYHQTTSRMADGGFTLRSWVSNNAALQREFHNDRCGTDHGSSSEKVLGYQYYPATDTMCVSRMSPVSTEGTATKRKVLSQLAKVFDPLGLVTPALVSSKIFLRKLWLAKYAWDDPLNEEHCQEWQTISSNVQQLTNFSFQRKTIDSDKEVSLILFSDASQTSYGCAMYAVQQYDDHCNSNLIFSKNKIAPIKSKSVPTLELLAVFLAFKCLFSILESEKFKVSSVTFGIDAQIVLSWILTNKVKAKNVFARNRVKDISEFRVELEKKYGLDAKFRFIPTELNPADLVTRDVNIVEFQKKFQFWIHGPDFLSSTFVWPQRELGCLSPVNGALASNFALQGREDKSTLPTGSAVAADEAADEAEAEVPTAVERPERAAAVRCKERLRHCN</sequence>
<dbReference type="GO" id="GO:0071897">
    <property type="term" value="P:DNA biosynthetic process"/>
    <property type="evidence" value="ECO:0007669"/>
    <property type="project" value="UniProtKB-ARBA"/>
</dbReference>
<dbReference type="AlphaFoldDB" id="A0A979FKJ3"/>
<reference evidence="3" key="1">
    <citation type="submission" date="2025-08" db="UniProtKB">
        <authorList>
            <consortium name="RefSeq"/>
        </authorList>
    </citation>
    <scope>IDENTIFICATION</scope>
    <source>
        <tissue evidence="3">Whole organism</tissue>
    </source>
</reference>
<evidence type="ECO:0000313" key="2">
    <source>
        <dbReference type="Proteomes" id="UP000694843"/>
    </source>
</evidence>
<dbReference type="OrthoDB" id="6381572at2759"/>
<dbReference type="InterPro" id="IPR008042">
    <property type="entry name" value="Retrotrans_Pao"/>
</dbReference>
<evidence type="ECO:0000256" key="1">
    <source>
        <dbReference type="SAM" id="MobiDB-lite"/>
    </source>
</evidence>
<proteinExistence type="predicted"/>
<organism evidence="2 3">
    <name type="scientific">Hyalella azteca</name>
    <name type="common">Amphipod</name>
    <dbReference type="NCBI Taxonomy" id="294128"/>
    <lineage>
        <taxon>Eukaryota</taxon>
        <taxon>Metazoa</taxon>
        <taxon>Ecdysozoa</taxon>
        <taxon>Arthropoda</taxon>
        <taxon>Crustacea</taxon>
        <taxon>Multicrustacea</taxon>
        <taxon>Malacostraca</taxon>
        <taxon>Eumalacostraca</taxon>
        <taxon>Peracarida</taxon>
        <taxon>Amphipoda</taxon>
        <taxon>Senticaudata</taxon>
        <taxon>Talitrida</taxon>
        <taxon>Talitroidea</taxon>
        <taxon>Hyalellidae</taxon>
        <taxon>Hyalella</taxon>
    </lineage>
</organism>